<evidence type="ECO:0000256" key="1">
    <source>
        <dbReference type="ARBA" id="ARBA00004191"/>
    </source>
</evidence>
<organism evidence="7 8">
    <name type="scientific">Lentinus brumalis</name>
    <dbReference type="NCBI Taxonomy" id="2498619"/>
    <lineage>
        <taxon>Eukaryota</taxon>
        <taxon>Fungi</taxon>
        <taxon>Dikarya</taxon>
        <taxon>Basidiomycota</taxon>
        <taxon>Agaricomycotina</taxon>
        <taxon>Agaricomycetes</taxon>
        <taxon>Polyporales</taxon>
        <taxon>Polyporaceae</taxon>
        <taxon>Lentinus</taxon>
    </lineage>
</organism>
<comment type="similarity">
    <text evidence="2 6">Belongs to the fungal hydrophobin family.</text>
</comment>
<dbReference type="InterPro" id="IPR001338">
    <property type="entry name" value="Class_I_Hydrophobin"/>
</dbReference>
<dbReference type="SMART" id="SM00075">
    <property type="entry name" value="HYDRO"/>
    <property type="match status" value="1"/>
</dbReference>
<evidence type="ECO:0000313" key="8">
    <source>
        <dbReference type="Proteomes" id="UP000256964"/>
    </source>
</evidence>
<dbReference type="OrthoDB" id="4225815at2759"/>
<feature type="non-terminal residue" evidence="7">
    <location>
        <position position="1"/>
    </location>
</feature>
<keyword evidence="6" id="KW-0732">Signal</keyword>
<evidence type="ECO:0000256" key="2">
    <source>
        <dbReference type="ARBA" id="ARBA00010446"/>
    </source>
</evidence>
<dbReference type="Pfam" id="PF01185">
    <property type="entry name" value="Hydrophobin"/>
    <property type="match status" value="1"/>
</dbReference>
<accession>A0A371DPU7</accession>
<feature type="non-terminal residue" evidence="7">
    <location>
        <position position="84"/>
    </location>
</feature>
<comment type="subcellular location">
    <subcellularLocation>
        <location evidence="1 6">Secreted</location>
        <location evidence="1 6">Cell wall</location>
    </subcellularLocation>
</comment>
<evidence type="ECO:0000256" key="3">
    <source>
        <dbReference type="ARBA" id="ARBA00022512"/>
    </source>
</evidence>
<keyword evidence="8" id="KW-1185">Reference proteome</keyword>
<keyword evidence="4 6" id="KW-0964">Secreted</keyword>
<sequence>SGKCSTGPIQCCQQTQKADDPAMSAILALLGIDVQDIDALVGLDCNPITVIGVGTGNECNAQAVCCDNNNVGGLVSLGCVPVTV</sequence>
<dbReference type="AlphaFoldDB" id="A0A371DPU7"/>
<dbReference type="Proteomes" id="UP000256964">
    <property type="component" value="Unassembled WGS sequence"/>
</dbReference>
<keyword evidence="3 6" id="KW-0134">Cell wall</keyword>
<evidence type="ECO:0000256" key="4">
    <source>
        <dbReference type="ARBA" id="ARBA00022525"/>
    </source>
</evidence>
<dbReference type="GO" id="GO:0009277">
    <property type="term" value="C:fungal-type cell wall"/>
    <property type="evidence" value="ECO:0007669"/>
    <property type="project" value="InterPro"/>
</dbReference>
<evidence type="ECO:0000256" key="5">
    <source>
        <dbReference type="ARBA" id="ARBA00023157"/>
    </source>
</evidence>
<evidence type="ECO:0000313" key="7">
    <source>
        <dbReference type="EMBL" id="RDX54528.1"/>
    </source>
</evidence>
<gene>
    <name evidence="7" type="ORF">OH76DRAFT_1310563</name>
</gene>
<reference evidence="7 8" key="1">
    <citation type="journal article" date="2018" name="Biotechnol. Biofuels">
        <title>Integrative visual omics of the white-rot fungus Polyporus brumalis exposes the biotechnological potential of its oxidative enzymes for delignifying raw plant biomass.</title>
        <authorList>
            <person name="Miyauchi S."/>
            <person name="Rancon A."/>
            <person name="Drula E."/>
            <person name="Hage H."/>
            <person name="Chaduli D."/>
            <person name="Favel A."/>
            <person name="Grisel S."/>
            <person name="Henrissat B."/>
            <person name="Herpoel-Gimbert I."/>
            <person name="Ruiz-Duenas F.J."/>
            <person name="Chevret D."/>
            <person name="Hainaut M."/>
            <person name="Lin J."/>
            <person name="Wang M."/>
            <person name="Pangilinan J."/>
            <person name="Lipzen A."/>
            <person name="Lesage-Meessen L."/>
            <person name="Navarro D."/>
            <person name="Riley R."/>
            <person name="Grigoriev I.V."/>
            <person name="Zhou S."/>
            <person name="Raouche S."/>
            <person name="Rosso M.N."/>
        </authorList>
    </citation>
    <scope>NUCLEOTIDE SEQUENCE [LARGE SCALE GENOMIC DNA]</scope>
    <source>
        <strain evidence="7 8">BRFM 1820</strain>
    </source>
</reference>
<dbReference type="EMBL" id="KZ857384">
    <property type="protein sequence ID" value="RDX54528.1"/>
    <property type="molecule type" value="Genomic_DNA"/>
</dbReference>
<dbReference type="CDD" id="cd23507">
    <property type="entry name" value="hydrophobin_I"/>
    <property type="match status" value="1"/>
</dbReference>
<protein>
    <recommendedName>
        <fullName evidence="6">Hydrophobin</fullName>
    </recommendedName>
</protein>
<evidence type="ECO:0000256" key="6">
    <source>
        <dbReference type="RuleBase" id="RU365009"/>
    </source>
</evidence>
<name>A0A371DPU7_9APHY</name>
<dbReference type="GO" id="GO:0005199">
    <property type="term" value="F:structural constituent of cell wall"/>
    <property type="evidence" value="ECO:0007669"/>
    <property type="project" value="InterPro"/>
</dbReference>
<keyword evidence="5 6" id="KW-1015">Disulfide bond</keyword>
<proteinExistence type="inferred from homology"/>